<evidence type="ECO:0000256" key="3">
    <source>
        <dbReference type="ARBA" id="ARBA00023295"/>
    </source>
</evidence>
<dbReference type="EMBL" id="FQWV01000002">
    <property type="protein sequence ID" value="SHG71559.1"/>
    <property type="molecule type" value="Genomic_DNA"/>
</dbReference>
<dbReference type="PANTHER" id="PTHR40079:SF4">
    <property type="entry name" value="GH26 DOMAIN-CONTAINING PROTEIN-RELATED"/>
    <property type="match status" value="1"/>
</dbReference>
<gene>
    <name evidence="5" type="ORF">SAMN05443636_0865</name>
</gene>
<reference evidence="5 6" key="1">
    <citation type="submission" date="2016-11" db="EMBL/GenBank/DDBJ databases">
        <authorList>
            <person name="Jaros S."/>
            <person name="Januszkiewicz K."/>
            <person name="Wedrychowicz H."/>
        </authorList>
    </citation>
    <scope>NUCLEOTIDE SEQUENCE [LARGE SCALE GENOMIC DNA]</scope>
    <source>
        <strain evidence="5 6">DSM 9297</strain>
    </source>
</reference>
<organism evidence="5 6">
    <name type="scientific">Halobaculum gomorrense</name>
    <dbReference type="NCBI Taxonomy" id="43928"/>
    <lineage>
        <taxon>Archaea</taxon>
        <taxon>Methanobacteriati</taxon>
        <taxon>Methanobacteriota</taxon>
        <taxon>Stenosarchaea group</taxon>
        <taxon>Halobacteria</taxon>
        <taxon>Halobacteriales</taxon>
        <taxon>Haloferacaceae</taxon>
        <taxon>Halobaculum</taxon>
    </lineage>
</organism>
<dbReference type="SUPFAM" id="SSF51445">
    <property type="entry name" value="(Trans)glycosidases"/>
    <property type="match status" value="1"/>
</dbReference>
<dbReference type="Proteomes" id="UP000184357">
    <property type="component" value="Unassembled WGS sequence"/>
</dbReference>
<accession>A0A1M5M3T8</accession>
<dbReference type="OrthoDB" id="210716at2157"/>
<sequence>MTKRVGQSDHSDVLLGVFPGESERLRTIRAFQAWLSRPLDVVTTFIRTDVPASYRREFVTRYLSAIVDAGLVPLLTWEPFGFEISSDASPVRSINEGRVDDEIHQWAELLRRWLSESSDRTVIFRPAHEMNGTWYPWSAGHGTTPEEYTRMWRRLFEAFADAGVPRERVDWMWCINVTDGTCVPPFEYFPGEQYVDWIGVDGYNFGDSQPWSSWQSPEAVFEQTLAAVNAETNLPLAIPETGCSSAYNSKRRPLRKSQWLVDAFELFNEYGVELVGWFNMSKETDWTVLEPVSSDTATIRKQIELNGRQYDCYPRFNQVSARICGKD</sequence>
<dbReference type="RefSeq" id="WP_079991489.1">
    <property type="nucleotide sequence ID" value="NZ_FQWV01000002.1"/>
</dbReference>
<keyword evidence="3" id="KW-0326">Glycosidase</keyword>
<evidence type="ECO:0000256" key="1">
    <source>
        <dbReference type="ARBA" id="ARBA00007754"/>
    </source>
</evidence>
<evidence type="ECO:0000259" key="4">
    <source>
        <dbReference type="PROSITE" id="PS51764"/>
    </source>
</evidence>
<feature type="domain" description="GH26" evidence="4">
    <location>
        <begin position="1"/>
        <end position="302"/>
    </location>
</feature>
<evidence type="ECO:0000313" key="5">
    <source>
        <dbReference type="EMBL" id="SHG71559.1"/>
    </source>
</evidence>
<dbReference type="Gene3D" id="3.20.20.80">
    <property type="entry name" value="Glycosidases"/>
    <property type="match status" value="1"/>
</dbReference>
<evidence type="ECO:0000313" key="6">
    <source>
        <dbReference type="Proteomes" id="UP000184357"/>
    </source>
</evidence>
<keyword evidence="2 5" id="KW-0378">Hydrolase</keyword>
<dbReference type="InterPro" id="IPR017853">
    <property type="entry name" value="GH"/>
</dbReference>
<dbReference type="InterPro" id="IPR022790">
    <property type="entry name" value="GH26_dom"/>
</dbReference>
<evidence type="ECO:0000256" key="2">
    <source>
        <dbReference type="ARBA" id="ARBA00022801"/>
    </source>
</evidence>
<name>A0A1M5M3T8_9EURY</name>
<keyword evidence="6" id="KW-1185">Reference proteome</keyword>
<dbReference type="STRING" id="43928.SAMN05443636_0865"/>
<comment type="similarity">
    <text evidence="1">Belongs to the glycosyl hydrolase 26 family.</text>
</comment>
<dbReference type="GO" id="GO:0006080">
    <property type="term" value="P:substituted mannan metabolic process"/>
    <property type="evidence" value="ECO:0007669"/>
    <property type="project" value="InterPro"/>
</dbReference>
<proteinExistence type="inferred from homology"/>
<dbReference type="AlphaFoldDB" id="A0A1M5M3T8"/>
<dbReference type="InterPro" id="IPR000805">
    <property type="entry name" value="Glyco_hydro_26"/>
</dbReference>
<dbReference type="PRINTS" id="PR00739">
    <property type="entry name" value="GLHYDRLASE26"/>
</dbReference>
<dbReference type="PANTHER" id="PTHR40079">
    <property type="entry name" value="MANNAN ENDO-1,4-BETA-MANNOSIDASE E-RELATED"/>
    <property type="match status" value="1"/>
</dbReference>
<dbReference type="GO" id="GO:0016985">
    <property type="term" value="F:mannan endo-1,4-beta-mannosidase activity"/>
    <property type="evidence" value="ECO:0007669"/>
    <property type="project" value="InterPro"/>
</dbReference>
<dbReference type="PROSITE" id="PS51764">
    <property type="entry name" value="GH26"/>
    <property type="match status" value="1"/>
</dbReference>
<dbReference type="Pfam" id="PF02156">
    <property type="entry name" value="Glyco_hydro_26"/>
    <property type="match status" value="1"/>
</dbReference>
<protein>
    <submittedName>
        <fullName evidence="5">Glycosyl hydrolase family 26</fullName>
    </submittedName>
</protein>